<protein>
    <submittedName>
        <fullName evidence="1">Uncharacterized protein</fullName>
    </submittedName>
</protein>
<dbReference type="Proteomes" id="UP000294567">
    <property type="component" value="Unassembled WGS sequence"/>
</dbReference>
<organism evidence="1 2">
    <name type="scientific">Keratinibaculum paraultunense</name>
    <dbReference type="NCBI Taxonomy" id="1278232"/>
    <lineage>
        <taxon>Bacteria</taxon>
        <taxon>Bacillati</taxon>
        <taxon>Bacillota</taxon>
        <taxon>Tissierellia</taxon>
        <taxon>Tissierellales</taxon>
        <taxon>Tepidimicrobiaceae</taxon>
        <taxon>Keratinibaculum</taxon>
    </lineage>
</organism>
<gene>
    <name evidence="1" type="ORF">EDD65_11232</name>
</gene>
<name>A0A4R3KRK2_9FIRM</name>
<dbReference type="RefSeq" id="WP_273542364.1">
    <property type="nucleotide sequence ID" value="NZ_CP068564.1"/>
</dbReference>
<comment type="caution">
    <text evidence="1">The sequence shown here is derived from an EMBL/GenBank/DDBJ whole genome shotgun (WGS) entry which is preliminary data.</text>
</comment>
<dbReference type="AlphaFoldDB" id="A0A4R3KRK2"/>
<evidence type="ECO:0000313" key="1">
    <source>
        <dbReference type="EMBL" id="TCS87074.1"/>
    </source>
</evidence>
<reference evidence="1 2" key="1">
    <citation type="submission" date="2019-03" db="EMBL/GenBank/DDBJ databases">
        <title>Genomic Encyclopedia of Type Strains, Phase IV (KMG-IV): sequencing the most valuable type-strain genomes for metagenomic binning, comparative biology and taxonomic classification.</title>
        <authorList>
            <person name="Goeker M."/>
        </authorList>
    </citation>
    <scope>NUCLEOTIDE SEQUENCE [LARGE SCALE GENOMIC DNA]</scope>
    <source>
        <strain evidence="1 2">DSM 26752</strain>
    </source>
</reference>
<keyword evidence="2" id="KW-1185">Reference proteome</keyword>
<sequence>METARRFEPFEGKIVCLELSEIDDDGIEVIYTHKLGGSSNF</sequence>
<proteinExistence type="predicted"/>
<accession>A0A4R3KRK2</accession>
<dbReference type="EMBL" id="SMAE01000012">
    <property type="protein sequence ID" value="TCS87074.1"/>
    <property type="molecule type" value="Genomic_DNA"/>
</dbReference>
<evidence type="ECO:0000313" key="2">
    <source>
        <dbReference type="Proteomes" id="UP000294567"/>
    </source>
</evidence>